<evidence type="ECO:0000256" key="1">
    <source>
        <dbReference type="SAM" id="SignalP"/>
    </source>
</evidence>
<feature type="chain" id="PRO_5034800592" description="Apple domain-containing protein" evidence="1">
    <location>
        <begin position="20"/>
        <end position="319"/>
    </location>
</feature>
<evidence type="ECO:0000313" key="3">
    <source>
        <dbReference type="Proteomes" id="UP000664203"/>
    </source>
</evidence>
<keyword evidence="1" id="KW-0732">Signal</keyword>
<dbReference type="Proteomes" id="UP000664203">
    <property type="component" value="Unassembled WGS sequence"/>
</dbReference>
<proteinExistence type="predicted"/>
<dbReference type="EMBL" id="CAJPDR010000017">
    <property type="protein sequence ID" value="CAF9906601.1"/>
    <property type="molecule type" value="Genomic_DNA"/>
</dbReference>
<keyword evidence="3" id="KW-1185">Reference proteome</keyword>
<protein>
    <recommendedName>
        <fullName evidence="4">Apple domain-containing protein</fullName>
    </recommendedName>
</protein>
<organism evidence="2 3">
    <name type="scientific">Alectoria fallacina</name>
    <dbReference type="NCBI Taxonomy" id="1903189"/>
    <lineage>
        <taxon>Eukaryota</taxon>
        <taxon>Fungi</taxon>
        <taxon>Dikarya</taxon>
        <taxon>Ascomycota</taxon>
        <taxon>Pezizomycotina</taxon>
        <taxon>Lecanoromycetes</taxon>
        <taxon>OSLEUM clade</taxon>
        <taxon>Lecanoromycetidae</taxon>
        <taxon>Lecanorales</taxon>
        <taxon>Lecanorineae</taxon>
        <taxon>Parmeliaceae</taxon>
        <taxon>Alectoria</taxon>
    </lineage>
</organism>
<evidence type="ECO:0008006" key="4">
    <source>
        <dbReference type="Google" id="ProtNLM"/>
    </source>
</evidence>
<gene>
    <name evidence="2" type="ORF">ALECFALPRED_002455</name>
</gene>
<evidence type="ECO:0000313" key="2">
    <source>
        <dbReference type="EMBL" id="CAF9906601.1"/>
    </source>
</evidence>
<dbReference type="AlphaFoldDB" id="A0A8H3EH21"/>
<accession>A0A8H3EH21</accession>
<name>A0A8H3EH21_9LECA</name>
<dbReference type="OrthoDB" id="5358884at2759"/>
<sequence>MLCLLVAALGLTFTLKAAAVPLALPEAITSMMNNLPADQAAGLASLMARQTDPSANSSMSAIIDSYIESLLQAGYVPNANATKSKRDTLSLEPLIERQSIPSVPLVIALLGQHGFVPVNGTDNGTDVTTSKRDIPDHETALQKRTLPDLDLVISRLAAHGFVPSGSNSSSSIAKRDETGDINTIISQLEASGFNPNDYMQAPTSALPSSTNSNSDDLSATTGVTCPQDDQKTFTTGNDTYQVLCNAGYNGYDLTNTHSDSLPECLAACSAYVPQGDLLSYGPCAGATWLASFADANCFFKYNATTAGPDDRAVSGRKTS</sequence>
<feature type="signal peptide" evidence="1">
    <location>
        <begin position="1"/>
        <end position="19"/>
    </location>
</feature>
<reference evidence="2" key="1">
    <citation type="submission" date="2021-03" db="EMBL/GenBank/DDBJ databases">
        <authorList>
            <person name="Tagirdzhanova G."/>
        </authorList>
    </citation>
    <scope>NUCLEOTIDE SEQUENCE</scope>
</reference>
<comment type="caution">
    <text evidence="2">The sequence shown here is derived from an EMBL/GenBank/DDBJ whole genome shotgun (WGS) entry which is preliminary data.</text>
</comment>